<evidence type="ECO:0000313" key="2">
    <source>
        <dbReference type="Proteomes" id="UP000807342"/>
    </source>
</evidence>
<gene>
    <name evidence="1" type="ORF">P691DRAFT_408185</name>
</gene>
<reference evidence="1" key="1">
    <citation type="submission" date="2020-11" db="EMBL/GenBank/DDBJ databases">
        <authorList>
            <consortium name="DOE Joint Genome Institute"/>
            <person name="Ahrendt S."/>
            <person name="Riley R."/>
            <person name="Andreopoulos W."/>
            <person name="Labutti K."/>
            <person name="Pangilinan J."/>
            <person name="Ruiz-Duenas F.J."/>
            <person name="Barrasa J.M."/>
            <person name="Sanchez-Garcia M."/>
            <person name="Camarero S."/>
            <person name="Miyauchi S."/>
            <person name="Serrano A."/>
            <person name="Linde D."/>
            <person name="Babiker R."/>
            <person name="Drula E."/>
            <person name="Ayuso-Fernandez I."/>
            <person name="Pacheco R."/>
            <person name="Padilla G."/>
            <person name="Ferreira P."/>
            <person name="Barriuso J."/>
            <person name="Kellner H."/>
            <person name="Castanera R."/>
            <person name="Alfaro M."/>
            <person name="Ramirez L."/>
            <person name="Pisabarro A.G."/>
            <person name="Kuo A."/>
            <person name="Tritt A."/>
            <person name="Lipzen A."/>
            <person name="He G."/>
            <person name="Yan M."/>
            <person name="Ng V."/>
            <person name="Cullen D."/>
            <person name="Martin F."/>
            <person name="Rosso M.-N."/>
            <person name="Henrissat B."/>
            <person name="Hibbett D."/>
            <person name="Martinez A.T."/>
            <person name="Grigoriev I.V."/>
        </authorList>
    </citation>
    <scope>NUCLEOTIDE SEQUENCE</scope>
    <source>
        <strain evidence="1">MF-IS2</strain>
    </source>
</reference>
<dbReference type="EMBL" id="MU151467">
    <property type="protein sequence ID" value="KAF9443504.1"/>
    <property type="molecule type" value="Genomic_DNA"/>
</dbReference>
<keyword evidence="2" id="KW-1185">Reference proteome</keyword>
<evidence type="ECO:0000313" key="1">
    <source>
        <dbReference type="EMBL" id="KAF9443504.1"/>
    </source>
</evidence>
<comment type="caution">
    <text evidence="1">The sequence shown here is derived from an EMBL/GenBank/DDBJ whole genome shotgun (WGS) entry which is preliminary data.</text>
</comment>
<accession>A0A9P5X4J1</accession>
<organism evidence="1 2">
    <name type="scientific">Macrolepiota fuliginosa MF-IS2</name>
    <dbReference type="NCBI Taxonomy" id="1400762"/>
    <lineage>
        <taxon>Eukaryota</taxon>
        <taxon>Fungi</taxon>
        <taxon>Dikarya</taxon>
        <taxon>Basidiomycota</taxon>
        <taxon>Agaricomycotina</taxon>
        <taxon>Agaricomycetes</taxon>
        <taxon>Agaricomycetidae</taxon>
        <taxon>Agaricales</taxon>
        <taxon>Agaricineae</taxon>
        <taxon>Agaricaceae</taxon>
        <taxon>Macrolepiota</taxon>
    </lineage>
</organism>
<dbReference type="Proteomes" id="UP000807342">
    <property type="component" value="Unassembled WGS sequence"/>
</dbReference>
<proteinExistence type="predicted"/>
<name>A0A9P5X4J1_9AGAR</name>
<dbReference type="AlphaFoldDB" id="A0A9P5X4J1"/>
<sequence>MPRSRRSCQFGAMTPSSVLFCALICYWRRTTCPRIIDDPRVSLWDDSRPPHRALFRSVAQYERTTICKITIFKGRN</sequence>
<protein>
    <submittedName>
        <fullName evidence="1">Uncharacterized protein</fullName>
    </submittedName>
</protein>